<dbReference type="AlphaFoldDB" id="A0A9Q1CFZ0"/>
<reference evidence="4" key="1">
    <citation type="submission" date="2021-10" db="EMBL/GenBank/DDBJ databases">
        <title>Tropical sea cucumber genome reveals ecological adaptation and Cuvierian tubules defense mechanism.</title>
        <authorList>
            <person name="Chen T."/>
        </authorList>
    </citation>
    <scope>NUCLEOTIDE SEQUENCE</scope>
    <source>
        <strain evidence="4">Nanhai2018</strain>
        <tissue evidence="4">Muscle</tissue>
    </source>
</reference>
<comment type="similarity">
    <text evidence="1">Belongs to the calycin superfamily. Fatty-acid binding protein (FABP) family.</text>
</comment>
<proteinExistence type="inferred from homology"/>
<organism evidence="4 5">
    <name type="scientific">Holothuria leucospilota</name>
    <name type="common">Black long sea cucumber</name>
    <name type="synonym">Mertensiothuria leucospilota</name>
    <dbReference type="NCBI Taxonomy" id="206669"/>
    <lineage>
        <taxon>Eukaryota</taxon>
        <taxon>Metazoa</taxon>
        <taxon>Echinodermata</taxon>
        <taxon>Eleutherozoa</taxon>
        <taxon>Echinozoa</taxon>
        <taxon>Holothuroidea</taxon>
        <taxon>Aspidochirotacea</taxon>
        <taxon>Aspidochirotida</taxon>
        <taxon>Holothuriidae</taxon>
        <taxon>Holothuria</taxon>
    </lineage>
</organism>
<evidence type="ECO:0000259" key="3">
    <source>
        <dbReference type="Pfam" id="PF00061"/>
    </source>
</evidence>
<dbReference type="InterPro" id="IPR000566">
    <property type="entry name" value="Lipocln_cytosolic_FA-bd_dom"/>
</dbReference>
<dbReference type="SUPFAM" id="SSF50814">
    <property type="entry name" value="Lipocalins"/>
    <property type="match status" value="1"/>
</dbReference>
<accession>A0A9Q1CFZ0</accession>
<comment type="caution">
    <text evidence="4">The sequence shown here is derived from an EMBL/GenBank/DDBJ whole genome shotgun (WGS) entry which is preliminary data.</text>
</comment>
<dbReference type="GO" id="GO:0008289">
    <property type="term" value="F:lipid binding"/>
    <property type="evidence" value="ECO:0007669"/>
    <property type="project" value="InterPro"/>
</dbReference>
<dbReference type="Proteomes" id="UP001152320">
    <property type="component" value="Chromosome 3"/>
</dbReference>
<dbReference type="Gene3D" id="2.40.128.20">
    <property type="match status" value="1"/>
</dbReference>
<gene>
    <name evidence="4" type="ORF">HOLleu_07416</name>
</gene>
<dbReference type="Pfam" id="PF00061">
    <property type="entry name" value="Lipocalin"/>
    <property type="match status" value="1"/>
</dbReference>
<feature type="region of interest" description="Disordered" evidence="2">
    <location>
        <begin position="72"/>
        <end position="99"/>
    </location>
</feature>
<keyword evidence="5" id="KW-1185">Reference proteome</keyword>
<evidence type="ECO:0000256" key="2">
    <source>
        <dbReference type="SAM" id="MobiDB-lite"/>
    </source>
</evidence>
<dbReference type="InterPro" id="IPR012674">
    <property type="entry name" value="Calycin"/>
</dbReference>
<dbReference type="CDD" id="cd00742">
    <property type="entry name" value="FABP"/>
    <property type="match status" value="1"/>
</dbReference>
<evidence type="ECO:0000256" key="1">
    <source>
        <dbReference type="ARBA" id="ARBA00008390"/>
    </source>
</evidence>
<dbReference type="OrthoDB" id="354351at2759"/>
<name>A0A9Q1CFZ0_HOLLE</name>
<feature type="domain" description="Lipocalin/cytosolic fatty-acid binding" evidence="3">
    <location>
        <begin position="8"/>
        <end position="94"/>
    </location>
</feature>
<dbReference type="InterPro" id="IPR031259">
    <property type="entry name" value="ILBP"/>
</dbReference>
<evidence type="ECO:0000313" key="5">
    <source>
        <dbReference type="Proteomes" id="UP001152320"/>
    </source>
</evidence>
<evidence type="ECO:0000313" key="4">
    <source>
        <dbReference type="EMBL" id="KAJ8044627.1"/>
    </source>
</evidence>
<dbReference type="PANTHER" id="PTHR11955">
    <property type="entry name" value="FATTY ACID BINDING PROTEIN"/>
    <property type="match status" value="1"/>
</dbReference>
<protein>
    <submittedName>
        <fullName evidence="4">Fatty acid-binding protein, brain</fullName>
    </submittedName>
</protein>
<sequence length="99" mass="10923">MAAEKFKGTWTLEKSEGMDEFLKAMGVGTIKRKMVGSISPTLTITSEEGCDLKITQSTLIKTKVSCVEFGKERSEKSPLDDSELQVTDTLEDDGTWKTV</sequence>
<dbReference type="EMBL" id="JAIZAY010000003">
    <property type="protein sequence ID" value="KAJ8044627.1"/>
    <property type="molecule type" value="Genomic_DNA"/>
</dbReference>